<dbReference type="GO" id="GO:0008199">
    <property type="term" value="F:ferric iron binding"/>
    <property type="evidence" value="ECO:0007669"/>
    <property type="project" value="InterPro"/>
</dbReference>
<evidence type="ECO:0000256" key="1">
    <source>
        <dbReference type="SAM" id="MobiDB-lite"/>
    </source>
</evidence>
<dbReference type="RefSeq" id="XP_003005923.1">
    <property type="nucleotide sequence ID" value="XM_003005877.1"/>
</dbReference>
<organism evidence="5">
    <name type="scientific">Verticillium alfalfae (strain VaMs.102 / ATCC MYA-4576 / FGSC 10136)</name>
    <name type="common">Verticillium wilt of alfalfa</name>
    <name type="synonym">Verticillium albo-atrum</name>
    <dbReference type="NCBI Taxonomy" id="526221"/>
    <lineage>
        <taxon>Eukaryota</taxon>
        <taxon>Fungi</taxon>
        <taxon>Dikarya</taxon>
        <taxon>Ascomycota</taxon>
        <taxon>Pezizomycotina</taxon>
        <taxon>Sordariomycetes</taxon>
        <taxon>Hypocreomycetidae</taxon>
        <taxon>Glomerellales</taxon>
        <taxon>Plectosphaerellaceae</taxon>
        <taxon>Verticillium</taxon>
    </lineage>
</organism>
<dbReference type="GO" id="GO:0016702">
    <property type="term" value="F:oxidoreductase activity, acting on single donors with incorporation of molecular oxygen, incorporation of two atoms of oxygen"/>
    <property type="evidence" value="ECO:0007669"/>
    <property type="project" value="InterPro"/>
</dbReference>
<keyword evidence="2" id="KW-0732">Signal</keyword>
<evidence type="ECO:0000259" key="3">
    <source>
        <dbReference type="Pfam" id="PF00775"/>
    </source>
</evidence>
<keyword evidence="5" id="KW-1185">Reference proteome</keyword>
<evidence type="ECO:0000313" key="4">
    <source>
        <dbReference type="EMBL" id="EEY17767.1"/>
    </source>
</evidence>
<feature type="compositionally biased region" description="Low complexity" evidence="1">
    <location>
        <begin position="355"/>
        <end position="366"/>
    </location>
</feature>
<reference evidence="5" key="1">
    <citation type="journal article" date="2011" name="PLoS Pathog.">
        <title>Comparative genomics yields insights into niche adaptation of plant vascular wilt pathogens.</title>
        <authorList>
            <person name="Klosterman S.J."/>
            <person name="Subbarao K.V."/>
            <person name="Kang S."/>
            <person name="Veronese P."/>
            <person name="Gold S.E."/>
            <person name="Thomma B.P.H.J."/>
            <person name="Chen Z."/>
            <person name="Henrissat B."/>
            <person name="Lee Y.-H."/>
            <person name="Park J."/>
            <person name="Garcia-Pedrajas M.D."/>
            <person name="Barbara D.J."/>
            <person name="Anchieta A."/>
            <person name="de Jonge R."/>
            <person name="Santhanam P."/>
            <person name="Maruthachalam K."/>
            <person name="Atallah Z."/>
            <person name="Amyotte S.G."/>
            <person name="Paz Z."/>
            <person name="Inderbitzin P."/>
            <person name="Hayes R.J."/>
            <person name="Heiman D.I."/>
            <person name="Young S."/>
            <person name="Zeng Q."/>
            <person name="Engels R."/>
            <person name="Galagan J."/>
            <person name="Cuomo C.A."/>
            <person name="Dobinson K.F."/>
            <person name="Ma L.-J."/>
        </authorList>
    </citation>
    <scope>NUCLEOTIDE SEQUENCE [LARGE SCALE GENOMIC DNA]</scope>
    <source>
        <strain evidence="5">VaMs.102 / ATCC MYA-4576 / FGSC 10136</strain>
    </source>
</reference>
<dbReference type="Proteomes" id="UP000008698">
    <property type="component" value="Unassembled WGS sequence"/>
</dbReference>
<dbReference type="GeneID" id="9536869"/>
<dbReference type="EMBL" id="DS985217">
    <property type="protein sequence ID" value="EEY17767.1"/>
    <property type="molecule type" value="Genomic_DNA"/>
</dbReference>
<dbReference type="CDD" id="cd03457">
    <property type="entry name" value="intradiol_dioxygenase_like"/>
    <property type="match status" value="1"/>
</dbReference>
<evidence type="ECO:0000256" key="2">
    <source>
        <dbReference type="SAM" id="SignalP"/>
    </source>
</evidence>
<dbReference type="KEGG" id="val:VDBG_03876"/>
<dbReference type="eggNOG" id="ENOG502QPRK">
    <property type="taxonomic scope" value="Eukaryota"/>
</dbReference>
<dbReference type="SUPFAM" id="SSF49482">
    <property type="entry name" value="Aromatic compound dioxygenase"/>
    <property type="match status" value="1"/>
</dbReference>
<dbReference type="AlphaFoldDB" id="C9SEY1"/>
<accession>C9SEY1</accession>
<feature type="signal peptide" evidence="2">
    <location>
        <begin position="1"/>
        <end position="28"/>
    </location>
</feature>
<feature type="compositionally biased region" description="Low complexity" evidence="1">
    <location>
        <begin position="328"/>
        <end position="337"/>
    </location>
</feature>
<dbReference type="PANTHER" id="PTHR34315">
    <property type="match status" value="1"/>
</dbReference>
<protein>
    <recommendedName>
        <fullName evidence="3">Intradiol ring-cleavage dioxygenases domain-containing protein</fullName>
    </recommendedName>
</protein>
<dbReference type="OrthoDB" id="121380at2759"/>
<dbReference type="OMA" id="KPANACA"/>
<evidence type="ECO:0000313" key="5">
    <source>
        <dbReference type="Proteomes" id="UP000008698"/>
    </source>
</evidence>
<dbReference type="HOGENOM" id="CLU_027719_0_1_1"/>
<name>C9SEY1_VERA1</name>
<feature type="domain" description="Intradiol ring-cleavage dioxygenases" evidence="3">
    <location>
        <begin position="135"/>
        <end position="219"/>
    </location>
</feature>
<dbReference type="Gene3D" id="2.60.130.10">
    <property type="entry name" value="Aromatic compound dioxygenase"/>
    <property type="match status" value="1"/>
</dbReference>
<proteinExistence type="predicted"/>
<dbReference type="InterPro" id="IPR000627">
    <property type="entry name" value="Intradiol_dOase_C"/>
</dbReference>
<sequence>MAPNLRIMGARLLTLFLGAFLLASIVSAHGAHEAEELAELEKYSLTHATNLAHCRDTLQRDGVLARAIERRAAVVETHMRRRDIISVLRKDHENNTVNWKSTDREIFATRDDGCVLTPESTEGPFYIEGEKLRWNLQDGEQGVLMYLDFQIIDTETCKPVEGQYVEIWHTNATGIYSGVPYSFDPSNRKTTFGRGISTTNSDGAVWFGSIFPGHYGGRTPHVHIMTHNADYADPLTNRTLQNNVATHAGQVYFDQRLVDAVRNVYPYSANEQRFTTNFADGFFRQASSVSDPVLSYFFLNKAEEGYGNVEGGLLAWKIIRVNMTQCRPQGPAKASSAQPPPAHTWCPTAPHQPRLRSPLSPRPADS</sequence>
<gene>
    <name evidence="4" type="ORF">VDBG_03876</name>
</gene>
<dbReference type="InterPro" id="IPR015889">
    <property type="entry name" value="Intradiol_dOase_core"/>
</dbReference>
<feature type="region of interest" description="Disordered" evidence="1">
    <location>
        <begin position="328"/>
        <end position="366"/>
    </location>
</feature>
<dbReference type="Pfam" id="PF00775">
    <property type="entry name" value="Dioxygenase_C"/>
    <property type="match status" value="1"/>
</dbReference>
<feature type="chain" id="PRO_5003000924" description="Intradiol ring-cleavage dioxygenases domain-containing protein" evidence="2">
    <location>
        <begin position="29"/>
        <end position="366"/>
    </location>
</feature>
<dbReference type="PANTHER" id="PTHR34315:SF1">
    <property type="entry name" value="INTRADIOL RING-CLEAVAGE DIOXYGENASES DOMAIN-CONTAINING PROTEIN-RELATED"/>
    <property type="match status" value="1"/>
</dbReference>